<proteinExistence type="inferred from homology"/>
<dbReference type="OrthoDB" id="408631at2759"/>
<gene>
    <name evidence="5" type="ORF">BT62DRAFT_897626</name>
</gene>
<dbReference type="Pfam" id="PF00135">
    <property type="entry name" value="COesterase"/>
    <property type="match status" value="1"/>
</dbReference>
<dbReference type="EC" id="3.1.1.-" evidence="3"/>
<evidence type="ECO:0000313" key="6">
    <source>
        <dbReference type="Proteomes" id="UP000812287"/>
    </source>
</evidence>
<keyword evidence="6" id="KW-1185">Reference proteome</keyword>
<comment type="caution">
    <text evidence="5">The sequence shown here is derived from an EMBL/GenBank/DDBJ whole genome shotgun (WGS) entry which is preliminary data.</text>
</comment>
<accession>A0A9P7VRN4</accession>
<dbReference type="EMBL" id="MU250537">
    <property type="protein sequence ID" value="KAG7445418.1"/>
    <property type="molecule type" value="Genomic_DNA"/>
</dbReference>
<protein>
    <recommendedName>
        <fullName evidence="3">Carboxylic ester hydrolase</fullName>
        <ecNumber evidence="3">3.1.1.-</ecNumber>
    </recommendedName>
</protein>
<evidence type="ECO:0000256" key="2">
    <source>
        <dbReference type="ARBA" id="ARBA00022801"/>
    </source>
</evidence>
<comment type="similarity">
    <text evidence="1 3">Belongs to the type-B carboxylesterase/lipase family.</text>
</comment>
<dbReference type="Proteomes" id="UP000812287">
    <property type="component" value="Unassembled WGS sequence"/>
</dbReference>
<dbReference type="GO" id="GO:0052689">
    <property type="term" value="F:carboxylic ester hydrolase activity"/>
    <property type="evidence" value="ECO:0007669"/>
    <property type="project" value="TreeGrafter"/>
</dbReference>
<dbReference type="PANTHER" id="PTHR43918">
    <property type="entry name" value="ACETYLCHOLINESTERASE"/>
    <property type="match status" value="1"/>
</dbReference>
<dbReference type="InterPro" id="IPR019819">
    <property type="entry name" value="Carboxylesterase_B_CS"/>
</dbReference>
<dbReference type="PROSITE" id="PS00941">
    <property type="entry name" value="CARBOXYLESTERASE_B_2"/>
    <property type="match status" value="1"/>
</dbReference>
<evidence type="ECO:0000259" key="4">
    <source>
        <dbReference type="Pfam" id="PF00135"/>
    </source>
</evidence>
<dbReference type="RefSeq" id="XP_043038918.1">
    <property type="nucleotide sequence ID" value="XM_043183307.1"/>
</dbReference>
<organism evidence="5 6">
    <name type="scientific">Guyanagaster necrorhizus</name>
    <dbReference type="NCBI Taxonomy" id="856835"/>
    <lineage>
        <taxon>Eukaryota</taxon>
        <taxon>Fungi</taxon>
        <taxon>Dikarya</taxon>
        <taxon>Basidiomycota</taxon>
        <taxon>Agaricomycotina</taxon>
        <taxon>Agaricomycetes</taxon>
        <taxon>Agaricomycetidae</taxon>
        <taxon>Agaricales</taxon>
        <taxon>Marasmiineae</taxon>
        <taxon>Physalacriaceae</taxon>
        <taxon>Guyanagaster</taxon>
    </lineage>
</organism>
<dbReference type="Gene3D" id="3.40.50.1820">
    <property type="entry name" value="alpha/beta hydrolase"/>
    <property type="match status" value="1"/>
</dbReference>
<evidence type="ECO:0000256" key="1">
    <source>
        <dbReference type="ARBA" id="ARBA00005964"/>
    </source>
</evidence>
<reference evidence="5" key="1">
    <citation type="submission" date="2020-11" db="EMBL/GenBank/DDBJ databases">
        <title>Adaptations for nitrogen fixation in a non-lichenized fungal sporocarp promotes dispersal by wood-feeding termites.</title>
        <authorList>
            <consortium name="DOE Joint Genome Institute"/>
            <person name="Koch R.A."/>
            <person name="Yoon G."/>
            <person name="Arayal U."/>
            <person name="Lail K."/>
            <person name="Amirebrahimi M."/>
            <person name="Labutti K."/>
            <person name="Lipzen A."/>
            <person name="Riley R."/>
            <person name="Barry K."/>
            <person name="Henrissat B."/>
            <person name="Grigoriev I.V."/>
            <person name="Herr J.R."/>
            <person name="Aime M.C."/>
        </authorList>
    </citation>
    <scope>NUCLEOTIDE SEQUENCE</scope>
    <source>
        <strain evidence="5">MCA 3950</strain>
    </source>
</reference>
<dbReference type="GeneID" id="66105604"/>
<sequence length="572" mass="63063">MRQLDQLSAFALQFLSSFQASSPPEVQCSGSTFVGKDIHFHGTHQEFFGGIPYAEPPVGLLRLKAPVAKTGIQAENGVFDASEYGYSCIQPGIAEDIVSEDCLTVNILRPAILPENVSLPVLFWTYGGGFSTGASSFYNGSAIVARSINRGTPTIYVSFNYRLGPLGFPQGSEAASRRYLNLGLRDQMIALRWVKENIAAFGGDSEKVTIFGQSAGGIMTSILLLQPQISNLAAAAIIQSGAGAALPFFTPERNEKAWNTFVSFVPGCSSWVGTSFSMTCLRKANTSAILEGFREVYKDPRAREEFWFSPNVDGERGLVPDLPSRLISNIQLPFIAGANLDEGRCYVSHNMSSRTISQILGTEFVPSPRDISENRIRNIISETYGPPTIPSAIINDLMMLYPDNPFLGSPYGTGKETFGFSSDYKRMAAMNGDLMFHSQRRMIMQHAANNTVKTFGYLFSCRLPIFPPHSGVPHAAELPFIFGGLGIWEDHMSDASAADWTLSETMLDYWISFATSLDPNDGLGHARPIWPLYTPTSEVLLQLECDNTTVVTDDYRWEQIRYINFEADVFHH</sequence>
<dbReference type="InterPro" id="IPR019826">
    <property type="entry name" value="Carboxylesterase_B_AS"/>
</dbReference>
<dbReference type="PROSITE" id="PS00122">
    <property type="entry name" value="CARBOXYLESTERASE_B_1"/>
    <property type="match status" value="1"/>
</dbReference>
<keyword evidence="2 3" id="KW-0378">Hydrolase</keyword>
<evidence type="ECO:0000256" key="3">
    <source>
        <dbReference type="RuleBase" id="RU361235"/>
    </source>
</evidence>
<dbReference type="InterPro" id="IPR029058">
    <property type="entry name" value="AB_hydrolase_fold"/>
</dbReference>
<name>A0A9P7VRN4_9AGAR</name>
<feature type="domain" description="Carboxylesterase type B" evidence="4">
    <location>
        <begin position="23"/>
        <end position="551"/>
    </location>
</feature>
<evidence type="ECO:0000313" key="5">
    <source>
        <dbReference type="EMBL" id="KAG7445418.1"/>
    </source>
</evidence>
<dbReference type="PANTHER" id="PTHR43918:SF4">
    <property type="entry name" value="CARBOXYLIC ESTER HYDROLASE"/>
    <property type="match status" value="1"/>
</dbReference>
<dbReference type="SUPFAM" id="SSF53474">
    <property type="entry name" value="alpha/beta-Hydrolases"/>
    <property type="match status" value="1"/>
</dbReference>
<dbReference type="InterPro" id="IPR050654">
    <property type="entry name" value="AChE-related_enzymes"/>
</dbReference>
<dbReference type="AlphaFoldDB" id="A0A9P7VRN4"/>
<dbReference type="InterPro" id="IPR002018">
    <property type="entry name" value="CarbesteraseB"/>
</dbReference>